<feature type="non-terminal residue" evidence="2">
    <location>
        <position position="1"/>
    </location>
</feature>
<dbReference type="Pfam" id="PF13646">
    <property type="entry name" value="HEAT_2"/>
    <property type="match status" value="5"/>
</dbReference>
<dbReference type="InterPro" id="IPR011989">
    <property type="entry name" value="ARM-like"/>
</dbReference>
<evidence type="ECO:0000313" key="2">
    <source>
        <dbReference type="EMBL" id="KAG0278828.1"/>
    </source>
</evidence>
<dbReference type="Pfam" id="PF23948">
    <property type="entry name" value="ARM_5"/>
    <property type="match status" value="1"/>
</dbReference>
<gene>
    <name evidence="2" type="ORF">BGZ95_003024</name>
</gene>
<dbReference type="Pfam" id="PF23238">
    <property type="entry name" value="DUF7068"/>
    <property type="match status" value="1"/>
</dbReference>
<dbReference type="SUPFAM" id="SSF48371">
    <property type="entry name" value="ARM repeat"/>
    <property type="match status" value="2"/>
</dbReference>
<evidence type="ECO:0000259" key="1">
    <source>
        <dbReference type="PROSITE" id="PS50837"/>
    </source>
</evidence>
<dbReference type="InterPro" id="IPR004155">
    <property type="entry name" value="PBS_lyase_HEAT"/>
</dbReference>
<evidence type="ECO:0000313" key="3">
    <source>
        <dbReference type="Proteomes" id="UP001194580"/>
    </source>
</evidence>
<dbReference type="InterPro" id="IPR003593">
    <property type="entry name" value="AAA+_ATPase"/>
</dbReference>
<dbReference type="SMART" id="SM00382">
    <property type="entry name" value="AAA"/>
    <property type="match status" value="1"/>
</dbReference>
<dbReference type="PROSITE" id="PS50837">
    <property type="entry name" value="NACHT"/>
    <property type="match status" value="1"/>
</dbReference>
<keyword evidence="3" id="KW-1185">Reference proteome</keyword>
<dbReference type="PANTHER" id="PTHR12697">
    <property type="entry name" value="PBS LYASE HEAT-LIKE PROTEIN"/>
    <property type="match status" value="1"/>
</dbReference>
<dbReference type="Pfam" id="PF05729">
    <property type="entry name" value="NACHT"/>
    <property type="match status" value="1"/>
</dbReference>
<dbReference type="InterPro" id="IPR055496">
    <property type="entry name" value="DUF7068"/>
</dbReference>
<dbReference type="InterPro" id="IPR016024">
    <property type="entry name" value="ARM-type_fold"/>
</dbReference>
<sequence length="1975" mass="217314">MFFSRCNMPFSAKSALIVARPHIDAARQAQSTKDIIQQYRDAKNTLANVDAKKEDIHSLKEMIDAFYELAAVLDSKGPATQKKAEKCKARAAILEQELNRINTFASAITMSLIGTPLVAVSSLPKRSTTTVTVVNNSAAIPATTSTGNFVSPATFAPQQKPRSTPQAAVSLSAAIGSAKTSLLFSKKADRAPFVYRLPAPGEQLETTRQLAYCLALLQDSIDGTRLDPDTLAWRRDTLKNSDESIRMETITRQVVTEFIEKPEKNTAEVEEVVQLVQVLHKEISQSLLKSFVDTVSKSTLLHLHAMEGLARVIQEATPGSNDSNDLVTILQVLYTRLQATHSPSSGHLCPLLLAVSRVLDAMVVAKVGDVDRVALHGPLTTLLHEMESHQDPYVAFQAKYATQALLNVTDNDTIWQAGFRRGWLVLKGAAGFAKIPDPKDIKDALEGLENLYQAGQGAVRMLNNTWVAVKTGEKLSFTAKEGLKFKRIWYEALRTAKKYMQTGELAGFKELVTSAPCRDQAEFQLGICQLLGQFAVDTQWDLESRRSTLPFLAALCQDDNAWSRQKGLEQVFLDMISILAVNHGNGLEAAKAMQEMIQQQDLALTPLTDLQSHPWNGFLSADPTNHATPASTLLMAVQNKKRQEERVETIQSGVEQIAEQIRPVHSSLEDIQSALKTHYERDLFIRRISGDKLDLAKSFVNLAIVESPEQREKEKQNTKEQAAIFHRIPSSETVQGSNIESSIRLEQLFDKRKLRDGKEDAPKRILVQGRAGIGKTTLCKKLVHAHQNGLWRNHFDAVLWIPLRQLRGSTCRTLQGLLREKFFDAQHFDREQEDLARTLTARADEGKVLFILDGLDEIATDAQGEGNSLIALLEILFRQHHVVITSRPSGLNRELLRQIDLELETIGFSHQDVETFIHNVLDPEPARTVQDFIQRMPLLQGLVNIPVQLDVVCFCWNSLPVDGSQLTMTRLYQLMVRKLWCKDALRLKKEAGDQVLTEQEINDLPSEEIDELMTVEMHHLGFLAFKGLVNNHQIEFDHQTLLTTFNDLKGHRKRLNNGSLFSSQLLEMLKKTSFLHAADADVDPKKKNSQQTWSFLHLTFQEYFAAIWITLKMTTAGEDGLNLSAGSMKTTPTVRFVQEHKYNPRLEIVWWMVAGLLEGEALEIFFDLLQGGPRDLIGGRHQQLLASCLDEARARLDTTVVARLDAELLAWLHFEIRSCPSQDRSLLGSRASFPEALLLQSWDSILSQKSILVGTLGSRPWLSEPAIQHLIASLKDEDYNIRRPAVWALGKQSAFPESAIQSLVATLKDEHVYVRQSAIDALGSQSTLPESAIQSLIASLEDECSVVWESVVESLGNQSTLPESAIQFLIAALTGFDADVGWLARKALSNQSILPESAIQSLFASLKDEDADVRRRVAWVLGAQSTLPGSVIQSLIASLKDEHADVRKSAAEYLGNQSILPESAIQSLIATLKDEKADVRKSAAEALGMRPTLPESAIQPLIAILKDEDADVRKSTAKALGKQPTLPESAIQSLIASLKDEDGDVKMLAAELLGNQSTLSESAVQSLIDTLKDEKADVRMSAVWPLIKQSTLPESVIQDLVATLKDEDARVRELAAWALGDQSESPESVILSLIATLKDDEADVRQRAAKALSNQSTLPHSASKSLISILMDEDADADVRLSAASALGKQSTLPESLIQSLIATLKDEDAGMVARQSVASVLCKQSTLPESAIQSLIAILKDEDAYASSSAASVLYCQSTLPESAIQSLHASLKDGYAYVRQSAATALISQSSLPESAIQSLVASLKDEDEDIRRSAIRALGNQSSLPESAIQSLVASLKDEDTYVMLSAAEALDNQSTLPESAIQSLIATLKHKYTEVRNSAAVLLSSQSTLPESAIQPLLTILKYEKADVRRSTAGLLGKQSILPASAIQALIVALKDEDADVRRTASEAIYSRCQSLCTALPSLSEDELVSV</sequence>
<name>A0AAD4DI53_9FUNG</name>
<dbReference type="Proteomes" id="UP001194580">
    <property type="component" value="Unassembled WGS sequence"/>
</dbReference>
<dbReference type="Gene3D" id="3.40.50.300">
    <property type="entry name" value="P-loop containing nucleotide triphosphate hydrolases"/>
    <property type="match status" value="1"/>
</dbReference>
<dbReference type="EMBL" id="JAAAIL010000167">
    <property type="protein sequence ID" value="KAG0278828.1"/>
    <property type="molecule type" value="Genomic_DNA"/>
</dbReference>
<dbReference type="Gene3D" id="1.25.10.10">
    <property type="entry name" value="Leucine-rich Repeat Variant"/>
    <property type="match status" value="6"/>
</dbReference>
<dbReference type="PANTHER" id="PTHR12697:SF5">
    <property type="entry name" value="DEOXYHYPUSINE HYDROXYLASE"/>
    <property type="match status" value="1"/>
</dbReference>
<reference evidence="2" key="1">
    <citation type="journal article" date="2020" name="Fungal Divers.">
        <title>Resolving the Mortierellaceae phylogeny through synthesis of multi-gene phylogenetics and phylogenomics.</title>
        <authorList>
            <person name="Vandepol N."/>
            <person name="Liber J."/>
            <person name="Desiro A."/>
            <person name="Na H."/>
            <person name="Kennedy M."/>
            <person name="Barry K."/>
            <person name="Grigoriev I.V."/>
            <person name="Miller A.N."/>
            <person name="O'Donnell K."/>
            <person name="Stajich J.E."/>
            <person name="Bonito G."/>
        </authorList>
    </citation>
    <scope>NUCLEOTIDE SEQUENCE</scope>
    <source>
        <strain evidence="2">NRRL 28262</strain>
    </source>
</reference>
<dbReference type="InterPro" id="IPR007111">
    <property type="entry name" value="NACHT_NTPase"/>
</dbReference>
<comment type="caution">
    <text evidence="2">The sequence shown here is derived from an EMBL/GenBank/DDBJ whole genome shotgun (WGS) entry which is preliminary data.</text>
</comment>
<feature type="domain" description="NACHT" evidence="1">
    <location>
        <begin position="763"/>
        <end position="890"/>
    </location>
</feature>
<proteinExistence type="predicted"/>
<protein>
    <recommendedName>
        <fullName evidence="1">NACHT domain-containing protein</fullName>
    </recommendedName>
</protein>
<dbReference type="InterPro" id="IPR027417">
    <property type="entry name" value="P-loop_NTPase"/>
</dbReference>
<dbReference type="GO" id="GO:0016491">
    <property type="term" value="F:oxidoreductase activity"/>
    <property type="evidence" value="ECO:0007669"/>
    <property type="project" value="TreeGrafter"/>
</dbReference>
<dbReference type="SMART" id="SM00567">
    <property type="entry name" value="EZ_HEAT"/>
    <property type="match status" value="12"/>
</dbReference>
<accession>A0AAD4DI53</accession>
<organism evidence="2 3">
    <name type="scientific">Linnemannia exigua</name>
    <dbReference type="NCBI Taxonomy" id="604196"/>
    <lineage>
        <taxon>Eukaryota</taxon>
        <taxon>Fungi</taxon>
        <taxon>Fungi incertae sedis</taxon>
        <taxon>Mucoromycota</taxon>
        <taxon>Mortierellomycotina</taxon>
        <taxon>Mortierellomycetes</taxon>
        <taxon>Mortierellales</taxon>
        <taxon>Mortierellaceae</taxon>
        <taxon>Linnemannia</taxon>
    </lineage>
</organism>
<dbReference type="SUPFAM" id="SSF52540">
    <property type="entry name" value="P-loop containing nucleoside triphosphate hydrolases"/>
    <property type="match status" value="1"/>
</dbReference>
<dbReference type="InterPro" id="IPR056251">
    <property type="entry name" value="Arm_rpt_dom"/>
</dbReference>